<sequence length="253" mass="28955">MANSMKKKFDKYWDNLSNMNPLLYVALVLDPRNKLSYLGFCLSLIYGKGDEKTKTIKNLVKEALLELYDEYKKKLEKKNEKEKDTCISSKLVDDEYVDLDEGYLKYLEEECGESVGDCEFDIYLRDGTEKKIKGDDNYDVLGWWKQNSFKFPILSQVARHVLGIPISTVASESAFSTGGRVIDIYRSSLTSKTAESLICAQDWLRSTPADLQESQVYGVPLEDLVEHLEKIEDDLMIGEKNHNDSIVEDDDPD</sequence>
<gene>
    <name evidence="3" type="ORF">E3N88_16756</name>
</gene>
<evidence type="ECO:0000259" key="1">
    <source>
        <dbReference type="Pfam" id="PF05699"/>
    </source>
</evidence>
<organism evidence="3 4">
    <name type="scientific">Mikania micrantha</name>
    <name type="common">bitter vine</name>
    <dbReference type="NCBI Taxonomy" id="192012"/>
    <lineage>
        <taxon>Eukaryota</taxon>
        <taxon>Viridiplantae</taxon>
        <taxon>Streptophyta</taxon>
        <taxon>Embryophyta</taxon>
        <taxon>Tracheophyta</taxon>
        <taxon>Spermatophyta</taxon>
        <taxon>Magnoliopsida</taxon>
        <taxon>eudicotyledons</taxon>
        <taxon>Gunneridae</taxon>
        <taxon>Pentapetalae</taxon>
        <taxon>asterids</taxon>
        <taxon>campanulids</taxon>
        <taxon>Asterales</taxon>
        <taxon>Asteraceae</taxon>
        <taxon>Asteroideae</taxon>
        <taxon>Heliantheae alliance</taxon>
        <taxon>Eupatorieae</taxon>
        <taxon>Mikania</taxon>
    </lineage>
</organism>
<dbReference type="GO" id="GO:0046983">
    <property type="term" value="F:protein dimerization activity"/>
    <property type="evidence" value="ECO:0007669"/>
    <property type="project" value="InterPro"/>
</dbReference>
<keyword evidence="4" id="KW-1185">Reference proteome</keyword>
<dbReference type="InterPro" id="IPR012337">
    <property type="entry name" value="RNaseH-like_sf"/>
</dbReference>
<reference evidence="3 4" key="1">
    <citation type="submission" date="2019-05" db="EMBL/GenBank/DDBJ databases">
        <title>Mikania micrantha, genome provides insights into the molecular mechanism of rapid growth.</title>
        <authorList>
            <person name="Liu B."/>
        </authorList>
    </citation>
    <scope>NUCLEOTIDE SEQUENCE [LARGE SCALE GENOMIC DNA]</scope>
    <source>
        <strain evidence="3">NLD-2019</strain>
        <tissue evidence="3">Leaf</tissue>
    </source>
</reference>
<accession>A0A5N6NRF9</accession>
<protein>
    <recommendedName>
        <fullName evidence="5">HAT C-terminal dimerisation domain-containing protein</fullName>
    </recommendedName>
</protein>
<evidence type="ECO:0000259" key="2">
    <source>
        <dbReference type="Pfam" id="PF14372"/>
    </source>
</evidence>
<evidence type="ECO:0008006" key="5">
    <source>
        <dbReference type="Google" id="ProtNLM"/>
    </source>
</evidence>
<dbReference type="PANTHER" id="PTHR23272:SF184">
    <property type="entry name" value="OS03G0311250 PROTEIN"/>
    <property type="match status" value="1"/>
</dbReference>
<dbReference type="Pfam" id="PF14372">
    <property type="entry name" value="hAT-like_RNase-H"/>
    <property type="match status" value="1"/>
</dbReference>
<evidence type="ECO:0000313" key="4">
    <source>
        <dbReference type="Proteomes" id="UP000326396"/>
    </source>
</evidence>
<proteinExistence type="predicted"/>
<feature type="domain" description="hAT-like transposase RNase-H fold" evidence="2">
    <location>
        <begin position="1"/>
        <end position="71"/>
    </location>
</feature>
<feature type="domain" description="HAT C-terminal dimerisation" evidence="1">
    <location>
        <begin position="121"/>
        <end position="204"/>
    </location>
</feature>
<dbReference type="SUPFAM" id="SSF53098">
    <property type="entry name" value="Ribonuclease H-like"/>
    <property type="match status" value="1"/>
</dbReference>
<name>A0A5N6NRF9_9ASTR</name>
<dbReference type="InterPro" id="IPR025525">
    <property type="entry name" value="hAT-like_transposase_RNase-H"/>
</dbReference>
<evidence type="ECO:0000313" key="3">
    <source>
        <dbReference type="EMBL" id="KAD5316810.1"/>
    </source>
</evidence>
<dbReference type="GO" id="GO:0003677">
    <property type="term" value="F:DNA binding"/>
    <property type="evidence" value="ECO:0007669"/>
    <property type="project" value="InterPro"/>
</dbReference>
<comment type="caution">
    <text evidence="3">The sequence shown here is derived from an EMBL/GenBank/DDBJ whole genome shotgun (WGS) entry which is preliminary data.</text>
</comment>
<dbReference type="EMBL" id="SZYD01000009">
    <property type="protein sequence ID" value="KAD5316810.1"/>
    <property type="molecule type" value="Genomic_DNA"/>
</dbReference>
<dbReference type="Proteomes" id="UP000326396">
    <property type="component" value="Linkage Group LG17"/>
</dbReference>
<dbReference type="InterPro" id="IPR008906">
    <property type="entry name" value="HATC_C_dom"/>
</dbReference>
<dbReference type="AlphaFoldDB" id="A0A5N6NRF9"/>
<dbReference type="Pfam" id="PF05699">
    <property type="entry name" value="Dimer_Tnp_hAT"/>
    <property type="match status" value="1"/>
</dbReference>
<dbReference type="PANTHER" id="PTHR23272">
    <property type="entry name" value="BED FINGER-RELATED"/>
    <property type="match status" value="1"/>
</dbReference>
<dbReference type="OrthoDB" id="1732950at2759"/>